<feature type="compositionally biased region" description="Low complexity" evidence="4">
    <location>
        <begin position="477"/>
        <end position="488"/>
    </location>
</feature>
<sequence>MSKAPAVGIDLGTTFSCVGVFQHGKVEIIANDQGNRTTPSYVAFTDTERLIGDAAKNQVAMNPTNTVFDAKRLIGRRFDDPTVQGDMKHWPFHVANCKGKPKIEVEFKGEKKAFFPEEISSMVLKKMKETAEAYIGKTVTDAVITVPAYFNDSQRQATKDAGVISGMNVLRIINEPTAAAIAYGLDKKVQKLLQDFFNGRELNKSINPDEAVAYGAAVQAAILSGDKSEAVQDLLLLDVAPLSLGLETAGGVMTALIKRNTTIPTKQTQTFTTYSDNQPGVLIQVYEGERAMTRDNNLLGKFELSGIPPAPRGVPQIEVTFDIDANGILNVSAVDKSTGKENKITITNDKGRLSKEEIERMVIDSEKYKMEDEKQRDRVTAKNALESYAFTMKSTVEDEKVKEKISEADRKTIIEKCKEIVTWLDANQTAEKEEYEHKQKELEGICNPVITKMYQEVGGASGMPSGMPGGFPGGDTGATAGPTIEEVD</sequence>
<dbReference type="SUPFAM" id="SSF100920">
    <property type="entry name" value="Heat shock protein 70kD (HSP70), peptide-binding domain"/>
    <property type="match status" value="1"/>
</dbReference>
<protein>
    <recommendedName>
        <fullName evidence="7">Heat shock protein 70</fullName>
    </recommendedName>
</protein>
<evidence type="ECO:0008006" key="7">
    <source>
        <dbReference type="Google" id="ProtNLM"/>
    </source>
</evidence>
<evidence type="ECO:0000256" key="4">
    <source>
        <dbReference type="SAM" id="MobiDB-lite"/>
    </source>
</evidence>
<dbReference type="GO" id="GO:0005524">
    <property type="term" value="F:ATP binding"/>
    <property type="evidence" value="ECO:0007669"/>
    <property type="project" value="UniProtKB-KW"/>
</dbReference>
<evidence type="ECO:0000256" key="1">
    <source>
        <dbReference type="ARBA" id="ARBA00007381"/>
    </source>
</evidence>
<dbReference type="Pfam" id="PF00012">
    <property type="entry name" value="HSP70"/>
    <property type="match status" value="1"/>
</dbReference>
<dbReference type="InterPro" id="IPR043129">
    <property type="entry name" value="ATPase_NBD"/>
</dbReference>
<accession>A0A564Y1L8</accession>
<dbReference type="InterPro" id="IPR029047">
    <property type="entry name" value="HSP70_peptide-bd_sf"/>
</dbReference>
<dbReference type="SUPFAM" id="SSF53067">
    <property type="entry name" value="Actin-like ATPase domain"/>
    <property type="match status" value="2"/>
</dbReference>
<proteinExistence type="inferred from homology"/>
<dbReference type="InterPro" id="IPR018181">
    <property type="entry name" value="Heat_shock_70_CS"/>
</dbReference>
<dbReference type="Proteomes" id="UP000321570">
    <property type="component" value="Unassembled WGS sequence"/>
</dbReference>
<dbReference type="FunFam" id="3.30.30.30:FF:000001">
    <property type="entry name" value="heat shock 70 kDa protein-like"/>
    <property type="match status" value="1"/>
</dbReference>
<dbReference type="EMBL" id="CABIJS010000044">
    <property type="protein sequence ID" value="VUZ40939.1"/>
    <property type="molecule type" value="Genomic_DNA"/>
</dbReference>
<dbReference type="FunFam" id="2.60.34.10:FF:000002">
    <property type="entry name" value="Heat shock 70 kDa"/>
    <property type="match status" value="1"/>
</dbReference>
<dbReference type="SUPFAM" id="SSF100934">
    <property type="entry name" value="Heat shock protein 70kD (HSP70), C-terminal subdomain"/>
    <property type="match status" value="1"/>
</dbReference>
<keyword evidence="2" id="KW-0547">Nucleotide-binding</keyword>
<dbReference type="Gene3D" id="3.30.30.30">
    <property type="match status" value="1"/>
</dbReference>
<dbReference type="PANTHER" id="PTHR19375">
    <property type="entry name" value="HEAT SHOCK PROTEIN 70KDA"/>
    <property type="match status" value="1"/>
</dbReference>
<gene>
    <name evidence="5" type="ORF">WMSIL1_LOCUS1871</name>
</gene>
<keyword evidence="6" id="KW-1185">Reference proteome</keyword>
<dbReference type="AlphaFoldDB" id="A0A564Y1L8"/>
<dbReference type="PROSITE" id="PS00297">
    <property type="entry name" value="HSP70_1"/>
    <property type="match status" value="1"/>
</dbReference>
<dbReference type="PRINTS" id="PR00301">
    <property type="entry name" value="HEATSHOCK70"/>
</dbReference>
<dbReference type="GO" id="GO:0140662">
    <property type="term" value="F:ATP-dependent protein folding chaperone"/>
    <property type="evidence" value="ECO:0007669"/>
    <property type="project" value="InterPro"/>
</dbReference>
<dbReference type="InterPro" id="IPR029048">
    <property type="entry name" value="HSP70_C_sf"/>
</dbReference>
<dbReference type="Gene3D" id="3.30.420.40">
    <property type="match status" value="3"/>
</dbReference>
<organism evidence="5 6">
    <name type="scientific">Hymenolepis diminuta</name>
    <name type="common">Rat tapeworm</name>
    <dbReference type="NCBI Taxonomy" id="6216"/>
    <lineage>
        <taxon>Eukaryota</taxon>
        <taxon>Metazoa</taxon>
        <taxon>Spiralia</taxon>
        <taxon>Lophotrochozoa</taxon>
        <taxon>Platyhelminthes</taxon>
        <taxon>Cestoda</taxon>
        <taxon>Eucestoda</taxon>
        <taxon>Cyclophyllidea</taxon>
        <taxon>Hymenolepididae</taxon>
        <taxon>Hymenolepis</taxon>
    </lineage>
</organism>
<dbReference type="Gene3D" id="1.20.1270.10">
    <property type="match status" value="1"/>
</dbReference>
<evidence type="ECO:0000313" key="5">
    <source>
        <dbReference type="EMBL" id="VUZ40939.1"/>
    </source>
</evidence>
<dbReference type="FunFam" id="1.20.1270.10:FF:000003">
    <property type="entry name" value="heat shock cognate 71 kDa protein-like"/>
    <property type="match status" value="1"/>
</dbReference>
<dbReference type="FunFam" id="3.30.420.40:FF:000028">
    <property type="entry name" value="heat shock 70 kDa protein-like"/>
    <property type="match status" value="1"/>
</dbReference>
<dbReference type="Gene3D" id="2.60.34.10">
    <property type="entry name" value="Substrate Binding Domain Of DNAk, Chain A, domain 1"/>
    <property type="match status" value="1"/>
</dbReference>
<evidence type="ECO:0000313" key="6">
    <source>
        <dbReference type="Proteomes" id="UP000321570"/>
    </source>
</evidence>
<feature type="region of interest" description="Disordered" evidence="4">
    <location>
        <begin position="460"/>
        <end position="488"/>
    </location>
</feature>
<name>A0A564Y1L8_HYMDI</name>
<reference evidence="5 6" key="1">
    <citation type="submission" date="2019-07" db="EMBL/GenBank/DDBJ databases">
        <authorList>
            <person name="Jastrzebski P J."/>
            <person name="Paukszto L."/>
            <person name="Jastrzebski P J."/>
        </authorList>
    </citation>
    <scope>NUCLEOTIDE SEQUENCE [LARGE SCALE GENOMIC DNA]</scope>
    <source>
        <strain evidence="5 6">WMS-il1</strain>
    </source>
</reference>
<evidence type="ECO:0000256" key="2">
    <source>
        <dbReference type="ARBA" id="ARBA00022741"/>
    </source>
</evidence>
<evidence type="ECO:0000256" key="3">
    <source>
        <dbReference type="ARBA" id="ARBA00022840"/>
    </source>
</evidence>
<feature type="compositionally biased region" description="Gly residues" evidence="4">
    <location>
        <begin position="467"/>
        <end position="476"/>
    </location>
</feature>
<dbReference type="InterPro" id="IPR013126">
    <property type="entry name" value="Hsp_70_fam"/>
</dbReference>
<dbReference type="FunFam" id="3.30.420.40:FF:000026">
    <property type="entry name" value="Heat shock protein 70"/>
    <property type="match status" value="1"/>
</dbReference>
<keyword evidence="3" id="KW-0067">ATP-binding</keyword>
<comment type="similarity">
    <text evidence="1">Belongs to the heat shock protein 70 family.</text>
</comment>